<name>A0A2P2NZQ3_RHIMU</name>
<proteinExistence type="predicted"/>
<protein>
    <submittedName>
        <fullName evidence="1">Uncharacterized protein</fullName>
    </submittedName>
</protein>
<organism evidence="1">
    <name type="scientific">Rhizophora mucronata</name>
    <name type="common">Asiatic mangrove</name>
    <dbReference type="NCBI Taxonomy" id="61149"/>
    <lineage>
        <taxon>Eukaryota</taxon>
        <taxon>Viridiplantae</taxon>
        <taxon>Streptophyta</taxon>
        <taxon>Embryophyta</taxon>
        <taxon>Tracheophyta</taxon>
        <taxon>Spermatophyta</taxon>
        <taxon>Magnoliopsida</taxon>
        <taxon>eudicotyledons</taxon>
        <taxon>Gunneridae</taxon>
        <taxon>Pentapetalae</taxon>
        <taxon>rosids</taxon>
        <taxon>fabids</taxon>
        <taxon>Malpighiales</taxon>
        <taxon>Rhizophoraceae</taxon>
        <taxon>Rhizophora</taxon>
    </lineage>
</organism>
<sequence>MIFSICKQIRTGTPEISIFQHFSLLNQFRSFSQCANKLGNF</sequence>
<accession>A0A2P2NZQ3</accession>
<evidence type="ECO:0000313" key="1">
    <source>
        <dbReference type="EMBL" id="MBX47889.1"/>
    </source>
</evidence>
<dbReference type="AlphaFoldDB" id="A0A2P2NZQ3"/>
<dbReference type="EMBL" id="GGEC01067405">
    <property type="protein sequence ID" value="MBX47889.1"/>
    <property type="molecule type" value="Transcribed_RNA"/>
</dbReference>
<reference evidence="1" key="1">
    <citation type="submission" date="2018-02" db="EMBL/GenBank/DDBJ databases">
        <title>Rhizophora mucronata_Transcriptome.</title>
        <authorList>
            <person name="Meera S.P."/>
            <person name="Sreeshan A."/>
            <person name="Augustine A."/>
        </authorList>
    </citation>
    <scope>NUCLEOTIDE SEQUENCE</scope>
    <source>
        <tissue evidence="1">Leaf</tissue>
    </source>
</reference>